<evidence type="ECO:0000256" key="6">
    <source>
        <dbReference type="ARBA" id="ARBA00023012"/>
    </source>
</evidence>
<feature type="domain" description="Histidine kinase" evidence="9">
    <location>
        <begin position="1059"/>
        <end position="1281"/>
    </location>
</feature>
<dbReference type="RefSeq" id="WP_163303688.1">
    <property type="nucleotide sequence ID" value="NZ_JAAGRQ010000119.1"/>
</dbReference>
<dbReference type="CDD" id="cd00082">
    <property type="entry name" value="HisKA"/>
    <property type="match status" value="1"/>
</dbReference>
<feature type="modified residue" description="4-aspartylphosphate" evidence="7">
    <location>
        <position position="1354"/>
    </location>
</feature>
<keyword evidence="8" id="KW-1133">Transmembrane helix</keyword>
<evidence type="ECO:0000256" key="1">
    <source>
        <dbReference type="ARBA" id="ARBA00000085"/>
    </source>
</evidence>
<dbReference type="InterPro" id="IPR036890">
    <property type="entry name" value="HATPase_C_sf"/>
</dbReference>
<evidence type="ECO:0000259" key="12">
    <source>
        <dbReference type="PROSITE" id="PS50113"/>
    </source>
</evidence>
<dbReference type="Pfam" id="PF02518">
    <property type="entry name" value="HATPase_c"/>
    <property type="match status" value="1"/>
</dbReference>
<dbReference type="InterPro" id="IPR036097">
    <property type="entry name" value="HisK_dim/P_sf"/>
</dbReference>
<dbReference type="InterPro" id="IPR003594">
    <property type="entry name" value="HATPase_dom"/>
</dbReference>
<evidence type="ECO:0000313" key="13">
    <source>
        <dbReference type="EMBL" id="NDY58616.1"/>
    </source>
</evidence>
<gene>
    <name evidence="13" type="ORF">G3N56_17920</name>
</gene>
<keyword evidence="8" id="KW-0812">Transmembrane</keyword>
<organism evidence="13 14">
    <name type="scientific">Desulfolutivibrio sulfodismutans</name>
    <dbReference type="NCBI Taxonomy" id="63561"/>
    <lineage>
        <taxon>Bacteria</taxon>
        <taxon>Pseudomonadati</taxon>
        <taxon>Thermodesulfobacteriota</taxon>
        <taxon>Desulfovibrionia</taxon>
        <taxon>Desulfovibrionales</taxon>
        <taxon>Desulfovibrionaceae</taxon>
        <taxon>Desulfolutivibrio</taxon>
    </lineage>
</organism>
<feature type="domain" description="PAS" evidence="11">
    <location>
        <begin position="914"/>
        <end position="984"/>
    </location>
</feature>
<evidence type="ECO:0000259" key="9">
    <source>
        <dbReference type="PROSITE" id="PS50109"/>
    </source>
</evidence>
<dbReference type="Gene3D" id="3.40.190.10">
    <property type="entry name" value="Periplasmic binding protein-like II"/>
    <property type="match status" value="2"/>
</dbReference>
<dbReference type="InterPro" id="IPR001638">
    <property type="entry name" value="Solute-binding_3/MltF_N"/>
</dbReference>
<evidence type="ECO:0000259" key="10">
    <source>
        <dbReference type="PROSITE" id="PS50110"/>
    </source>
</evidence>
<keyword evidence="3 7" id="KW-0597">Phosphoprotein</keyword>
<dbReference type="SUPFAM" id="SSF53850">
    <property type="entry name" value="Periplasmic binding protein-like II"/>
    <property type="match status" value="1"/>
</dbReference>
<dbReference type="PROSITE" id="PS50109">
    <property type="entry name" value="HIS_KIN"/>
    <property type="match status" value="1"/>
</dbReference>
<dbReference type="InterPro" id="IPR001789">
    <property type="entry name" value="Sig_transdc_resp-reg_receiver"/>
</dbReference>
<feature type="domain" description="PAC" evidence="12">
    <location>
        <begin position="380"/>
        <end position="432"/>
    </location>
</feature>
<dbReference type="FunFam" id="3.30.565.10:FF:000010">
    <property type="entry name" value="Sensor histidine kinase RcsC"/>
    <property type="match status" value="1"/>
</dbReference>
<dbReference type="PROSITE" id="PS50112">
    <property type="entry name" value="PAS"/>
    <property type="match status" value="2"/>
</dbReference>
<dbReference type="PROSITE" id="PS50110">
    <property type="entry name" value="RESPONSE_REGULATORY"/>
    <property type="match status" value="1"/>
</dbReference>
<dbReference type="EMBL" id="JAAGRQ010000119">
    <property type="protein sequence ID" value="NDY58616.1"/>
    <property type="molecule type" value="Genomic_DNA"/>
</dbReference>
<dbReference type="SUPFAM" id="SSF47384">
    <property type="entry name" value="Homodimeric domain of signal transducing histidine kinase"/>
    <property type="match status" value="1"/>
</dbReference>
<keyword evidence="4" id="KW-0808">Transferase</keyword>
<evidence type="ECO:0000256" key="7">
    <source>
        <dbReference type="PROSITE-ProRule" id="PRU00169"/>
    </source>
</evidence>
<dbReference type="SUPFAM" id="SSF55781">
    <property type="entry name" value="GAF domain-like"/>
    <property type="match status" value="2"/>
</dbReference>
<evidence type="ECO:0000256" key="3">
    <source>
        <dbReference type="ARBA" id="ARBA00022553"/>
    </source>
</evidence>
<dbReference type="Pfam" id="PF00072">
    <property type="entry name" value="Response_reg"/>
    <property type="match status" value="1"/>
</dbReference>
<evidence type="ECO:0000256" key="4">
    <source>
        <dbReference type="ARBA" id="ARBA00022679"/>
    </source>
</evidence>
<dbReference type="Gene3D" id="3.30.450.20">
    <property type="entry name" value="PAS domain"/>
    <property type="match status" value="3"/>
</dbReference>
<dbReference type="Pfam" id="PF00512">
    <property type="entry name" value="HisKA"/>
    <property type="match status" value="1"/>
</dbReference>
<accession>A0A7K3NQX1</accession>
<dbReference type="SMART" id="SM00091">
    <property type="entry name" value="PAS"/>
    <property type="match status" value="3"/>
</dbReference>
<comment type="catalytic activity">
    <reaction evidence="1">
        <text>ATP + protein L-histidine = ADP + protein N-phospho-L-histidine.</text>
        <dbReference type="EC" id="2.7.13.3"/>
    </reaction>
</comment>
<dbReference type="CDD" id="cd00130">
    <property type="entry name" value="PAS"/>
    <property type="match status" value="2"/>
</dbReference>
<evidence type="ECO:0000256" key="2">
    <source>
        <dbReference type="ARBA" id="ARBA00012438"/>
    </source>
</evidence>
<dbReference type="PANTHER" id="PTHR45339:SF1">
    <property type="entry name" value="HYBRID SIGNAL TRANSDUCTION HISTIDINE KINASE J"/>
    <property type="match status" value="1"/>
</dbReference>
<dbReference type="InterPro" id="IPR011006">
    <property type="entry name" value="CheY-like_superfamily"/>
</dbReference>
<dbReference type="Pfam" id="PF13185">
    <property type="entry name" value="GAF_2"/>
    <property type="match status" value="1"/>
</dbReference>
<feature type="transmembrane region" description="Helical" evidence="8">
    <location>
        <begin position="266"/>
        <end position="286"/>
    </location>
</feature>
<dbReference type="PROSITE" id="PS50113">
    <property type="entry name" value="PAC"/>
    <property type="match status" value="2"/>
</dbReference>
<dbReference type="CDD" id="cd16922">
    <property type="entry name" value="HATPase_EvgS-ArcB-TorS-like"/>
    <property type="match status" value="1"/>
</dbReference>
<dbReference type="InterPro" id="IPR004358">
    <property type="entry name" value="Sig_transdc_His_kin-like_C"/>
</dbReference>
<dbReference type="CDD" id="cd17546">
    <property type="entry name" value="REC_hyHK_CKI1_RcsC-like"/>
    <property type="match status" value="1"/>
</dbReference>
<evidence type="ECO:0000313" key="14">
    <source>
        <dbReference type="Proteomes" id="UP000469724"/>
    </source>
</evidence>
<keyword evidence="8" id="KW-0472">Membrane</keyword>
<dbReference type="Gene3D" id="3.30.450.40">
    <property type="match status" value="2"/>
</dbReference>
<dbReference type="SMART" id="SM00065">
    <property type="entry name" value="GAF"/>
    <property type="match status" value="1"/>
</dbReference>
<dbReference type="InterPro" id="IPR003018">
    <property type="entry name" value="GAF"/>
</dbReference>
<dbReference type="InterPro" id="IPR029016">
    <property type="entry name" value="GAF-like_dom_sf"/>
</dbReference>
<feature type="domain" description="Response regulatory" evidence="10">
    <location>
        <begin position="1305"/>
        <end position="1424"/>
    </location>
</feature>
<dbReference type="Pfam" id="PF08447">
    <property type="entry name" value="PAS_3"/>
    <property type="match status" value="1"/>
</dbReference>
<dbReference type="PRINTS" id="PR00344">
    <property type="entry name" value="BCTRLSENSOR"/>
</dbReference>
<feature type="domain" description="PAS" evidence="11">
    <location>
        <begin position="607"/>
        <end position="679"/>
    </location>
</feature>
<reference evidence="13 14" key="1">
    <citation type="submission" date="2020-02" db="EMBL/GenBank/DDBJ databases">
        <title>Comparative genomics of sulfur disproportionating microorganisms.</title>
        <authorList>
            <person name="Ward L.M."/>
            <person name="Bertran E."/>
            <person name="Johnston D.T."/>
        </authorList>
    </citation>
    <scope>NUCLEOTIDE SEQUENCE [LARGE SCALE GENOMIC DNA]</scope>
    <source>
        <strain evidence="13 14">DSM 3696</strain>
    </source>
</reference>
<dbReference type="SMART" id="SM00062">
    <property type="entry name" value="PBPb"/>
    <property type="match status" value="1"/>
</dbReference>
<keyword evidence="5" id="KW-0418">Kinase</keyword>
<dbReference type="InterPro" id="IPR001610">
    <property type="entry name" value="PAC"/>
</dbReference>
<feature type="domain" description="PAC" evidence="12">
    <location>
        <begin position="683"/>
        <end position="735"/>
    </location>
</feature>
<evidence type="ECO:0000256" key="8">
    <source>
        <dbReference type="SAM" id="Phobius"/>
    </source>
</evidence>
<sequence length="1429" mass="158734">MPNAFAGATDMQASDMEQLGVQPASDPVKITGKPLVFLGNQSLPPMNYLENGRPVGVVVDLAEALAKRMQHPVEIRLMEWGKAQELVINGQADALLQINANPERLKVFDFSEPLLSSEFSIYTTSRHHGIKSMQDLRGLKVGVESKGLPILLLQKDPQITVEVIPDFVVGFTKLKNGEIDAVVADRWVGCYVLAENNIQNVKMIEEPISRSYSSIAVKKGNDLLLGSINKALFEIRNDGTYDKIIEKWKGKEVIFKTREQLQRQTLYWTIASISLALIIAVIGMAAQAREIRRRRRSEEELRKSRATLNMILDTVPQSIFWKDVDGRYLGCNRLFAAAAGMEHPEDIVGKVDYDLPWAPKDADAYRADDREVLAKNASKRNIVETLLQADGTRIWIETTKLPLTDKNGQPFAVLGVYTDITSRKKADEALKENHAFLKNLGRIDDVIRKASDVEQMMRDSLDVVLDVMQADRAWLVYPCDVGAEFWSVPMERTKPGWPGGGASADPIRLTPQNREAWRSFLAATEPTSCGPGGDMPLEQSLTDEYGVKSFLAFALFPKIDKPWLFGVHQCSWERAWSQGDKAVLKAMGGRIQEALNSLLFIGRLRENEEKLRTVADFTYDWEYWVAPDSQLVWMSPSCERVTGYTADDFLRSPELLRSIVFPEDIALYDQHMHTTLQRESTPCDADFRIVHKSGRIVWLNHTCTDIRGPDGASLGRRASNRDITDRKHAENSLARELAVNTAMSELSGALIDKASTLQDIADITQHYACSLTRSDHGLVAVIDRSTRDVVSYTLTRMLDSECRMEESEKKIIFPPNPDGSYPALWGHALNTRLSFYTNEPGSHPSSCGVPRGHIPLRNFLAVPAMNGEKLIGLLALANTPDGYTDNDLEVVKRLAGLYALAIDRHDTLMELWTSEQKIRALINATTDSVMLLDASGAILAVNEQGSRRRGLEMRDMVGRDMENFLPPDVATARREGLAQIAASGHWIDIDERINGMCYQVRMFPVLDDSGEAAQVAVFSRDVTDRVRADEALRAALANAEELALKAEAANKAKSEFLANMSHEIRTPLNGIIGMLNLLDSSSLGAEQHEYILMALNASKRLTRLLSDILDLSVIESGKLAVQSAPFSIMEVCLSVRDIFDQEAVQKGLTFSCHIDEDIPCNLIGDEIRLRQLLFNLVGNALKFTPKGNVDIHVDRVSPVGVLPCRILFTVVDTGIGIPEQKLTDIFEPFIQVEGSYVRRYQGAGLGLAIVRRLTRLMGGEACIESEEGVGTSVYLVLPFDIAKPARVDSPAEKLPEPRRGGEKARILVVEDEAVNRIALKWQLEKAGYSVATADDGRQALEYVLHNEVDAIIMDIQMPFLDGIEATRIIRGDAEFKEKSRIPIIALTAYAMPGDREKILAAGMDGYLAKPVGKEQLTAMLSQLVKRSGS</sequence>
<dbReference type="SUPFAM" id="SSF52172">
    <property type="entry name" value="CheY-like"/>
    <property type="match status" value="1"/>
</dbReference>
<dbReference type="InterPro" id="IPR003661">
    <property type="entry name" value="HisK_dim/P_dom"/>
</dbReference>
<dbReference type="GO" id="GO:0000155">
    <property type="term" value="F:phosphorelay sensor kinase activity"/>
    <property type="evidence" value="ECO:0007669"/>
    <property type="project" value="InterPro"/>
</dbReference>
<dbReference type="SUPFAM" id="SSF55874">
    <property type="entry name" value="ATPase domain of HSP90 chaperone/DNA topoisomerase II/histidine kinase"/>
    <property type="match status" value="1"/>
</dbReference>
<dbReference type="InterPro" id="IPR013656">
    <property type="entry name" value="PAS_4"/>
</dbReference>
<dbReference type="SMART" id="SM00388">
    <property type="entry name" value="HisKA"/>
    <property type="match status" value="1"/>
</dbReference>
<dbReference type="InterPro" id="IPR005467">
    <property type="entry name" value="His_kinase_dom"/>
</dbReference>
<dbReference type="InterPro" id="IPR035965">
    <property type="entry name" value="PAS-like_dom_sf"/>
</dbReference>
<name>A0A7K3NQX1_9BACT</name>
<dbReference type="EC" id="2.7.13.3" evidence="2"/>
<keyword evidence="14" id="KW-1185">Reference proteome</keyword>
<evidence type="ECO:0000259" key="11">
    <source>
        <dbReference type="PROSITE" id="PS50112"/>
    </source>
</evidence>
<dbReference type="Proteomes" id="UP000469724">
    <property type="component" value="Unassembled WGS sequence"/>
</dbReference>
<dbReference type="Pfam" id="PF00497">
    <property type="entry name" value="SBP_bac_3"/>
    <property type="match status" value="1"/>
</dbReference>
<dbReference type="Gene3D" id="1.10.287.130">
    <property type="match status" value="1"/>
</dbReference>
<dbReference type="InterPro" id="IPR013655">
    <property type="entry name" value="PAS_fold_3"/>
</dbReference>
<dbReference type="CDD" id="cd13704">
    <property type="entry name" value="PBP2_HisK"/>
    <property type="match status" value="1"/>
</dbReference>
<dbReference type="PANTHER" id="PTHR45339">
    <property type="entry name" value="HYBRID SIGNAL TRANSDUCTION HISTIDINE KINASE J"/>
    <property type="match status" value="1"/>
</dbReference>
<keyword evidence="6" id="KW-0902">Two-component regulatory system</keyword>
<dbReference type="SMART" id="SM00387">
    <property type="entry name" value="HATPase_c"/>
    <property type="match status" value="1"/>
</dbReference>
<evidence type="ECO:0000256" key="5">
    <source>
        <dbReference type="ARBA" id="ARBA00022777"/>
    </source>
</evidence>
<dbReference type="InterPro" id="IPR000700">
    <property type="entry name" value="PAS-assoc_C"/>
</dbReference>
<dbReference type="Pfam" id="PF08448">
    <property type="entry name" value="PAS_4"/>
    <property type="match status" value="2"/>
</dbReference>
<dbReference type="Gene3D" id="3.30.565.10">
    <property type="entry name" value="Histidine kinase-like ATPase, C-terminal domain"/>
    <property type="match status" value="1"/>
</dbReference>
<dbReference type="InterPro" id="IPR000014">
    <property type="entry name" value="PAS"/>
</dbReference>
<dbReference type="SMART" id="SM00086">
    <property type="entry name" value="PAC"/>
    <property type="match status" value="2"/>
</dbReference>
<proteinExistence type="predicted"/>
<dbReference type="SUPFAM" id="SSF55785">
    <property type="entry name" value="PYP-like sensor domain (PAS domain)"/>
    <property type="match status" value="3"/>
</dbReference>
<dbReference type="SMART" id="SM00448">
    <property type="entry name" value="REC"/>
    <property type="match status" value="1"/>
</dbReference>
<comment type="caution">
    <text evidence="13">The sequence shown here is derived from an EMBL/GenBank/DDBJ whole genome shotgun (WGS) entry which is preliminary data.</text>
</comment>
<dbReference type="NCBIfam" id="TIGR00229">
    <property type="entry name" value="sensory_box"/>
    <property type="match status" value="3"/>
</dbReference>
<dbReference type="Gene3D" id="3.40.50.2300">
    <property type="match status" value="1"/>
</dbReference>
<protein>
    <recommendedName>
        <fullName evidence="2">histidine kinase</fullName>
        <ecNumber evidence="2">2.7.13.3</ecNumber>
    </recommendedName>
</protein>